<name>A0A849SS96_UNCEI</name>
<evidence type="ECO:0000313" key="3">
    <source>
        <dbReference type="EMBL" id="NOT34250.1"/>
    </source>
</evidence>
<reference evidence="3 4" key="1">
    <citation type="submission" date="2020-04" db="EMBL/GenBank/DDBJ databases">
        <title>Metagenomic profiling of ammonia- and methane-oxidizing microorganisms in a Dutch drinking water treatment plant.</title>
        <authorList>
            <person name="Poghosyan L."/>
            <person name="Leucker S."/>
        </authorList>
    </citation>
    <scope>NUCLEOTIDE SEQUENCE [LARGE SCALE GENOMIC DNA]</scope>
    <source>
        <strain evidence="3">S-RSF-IL-03</strain>
    </source>
</reference>
<dbReference type="Gene3D" id="2.60.120.380">
    <property type="match status" value="1"/>
</dbReference>
<feature type="domain" description="Peptidase C-terminal archaeal/bacterial" evidence="2">
    <location>
        <begin position="81"/>
        <end position="153"/>
    </location>
</feature>
<evidence type="ECO:0000313" key="4">
    <source>
        <dbReference type="Proteomes" id="UP000580839"/>
    </source>
</evidence>
<comment type="caution">
    <text evidence="3">The sequence shown here is derived from an EMBL/GenBank/DDBJ whole genome shotgun (WGS) entry which is preliminary data.</text>
</comment>
<keyword evidence="1" id="KW-0732">Signal</keyword>
<feature type="signal peptide" evidence="1">
    <location>
        <begin position="1"/>
        <end position="23"/>
    </location>
</feature>
<evidence type="ECO:0000259" key="2">
    <source>
        <dbReference type="Pfam" id="PF04151"/>
    </source>
</evidence>
<dbReference type="InterPro" id="IPR007280">
    <property type="entry name" value="Peptidase_C_arc/bac"/>
</dbReference>
<dbReference type="AlphaFoldDB" id="A0A849SS96"/>
<dbReference type="EMBL" id="JABFRW010000103">
    <property type="protein sequence ID" value="NOT34250.1"/>
    <property type="molecule type" value="Genomic_DNA"/>
</dbReference>
<dbReference type="Pfam" id="PF04151">
    <property type="entry name" value="PPC"/>
    <property type="match status" value="1"/>
</dbReference>
<organism evidence="3 4">
    <name type="scientific">Eiseniibacteriota bacterium</name>
    <dbReference type="NCBI Taxonomy" id="2212470"/>
    <lineage>
        <taxon>Bacteria</taxon>
        <taxon>Candidatus Eiseniibacteriota</taxon>
    </lineage>
</organism>
<sequence>MKRWYSSVAICLVALTWSAIAFANPANVVIETDAKAWSAAPSFLANVAETEPNNSLATAQFLGCGNILAPATIAVGAAPPDTDYVTFTANAGDLITVGTEANGTTGQVGDTRIRLFNNAGGVLASDDDAGPGLYSLIAGFVAPYTGTYYVGIAAFGSETGGYRAFLVCCPSTPPANDVCAGATPLPCGNLSLSGGTQCYTNNYTPLASGTGGCTGFTALGRDVVYRIDAGQADQLNVTYTSSGDGSIYIITDCNNPTTTCVAGADATLGGAPEVLSYVFPTAGTYYLVLDTFGTNSSGFWTLDGALQCVATPTRRATWGSIKSIYR</sequence>
<protein>
    <recommendedName>
        <fullName evidence="2">Peptidase C-terminal archaeal/bacterial domain-containing protein</fullName>
    </recommendedName>
</protein>
<dbReference type="Proteomes" id="UP000580839">
    <property type="component" value="Unassembled WGS sequence"/>
</dbReference>
<gene>
    <name evidence="3" type="ORF">HOP12_08795</name>
</gene>
<feature type="chain" id="PRO_5032396423" description="Peptidase C-terminal archaeal/bacterial domain-containing protein" evidence="1">
    <location>
        <begin position="24"/>
        <end position="326"/>
    </location>
</feature>
<accession>A0A849SS96</accession>
<proteinExistence type="predicted"/>
<evidence type="ECO:0000256" key="1">
    <source>
        <dbReference type="SAM" id="SignalP"/>
    </source>
</evidence>